<name>A0ACC0AP05_CATRO</name>
<sequence length="242" mass="26717">MKSQEGLDTEGLRADLVAIPGICSLKFRPVLGERLFGNRVLSWCWVGTDYEMPDLFPMTSFWDPDLGWALVFGTYSLVPRGTQIPYSAAVDLVASVVKVPRESYLHAHAIAYALSSMTCTMEKQRPTADEKSKNIFVLPLSVEYITAKFCKCLPGEKMMKGNENGRQRSENDENEADGTNGYGLSPEVGYPTISSRSEEQKRRQARTLQVAVGQPTVGVSSSLYLDEGSTLVLDYDILGLIS</sequence>
<dbReference type="EMBL" id="CM044705">
    <property type="protein sequence ID" value="KAI5662456.1"/>
    <property type="molecule type" value="Genomic_DNA"/>
</dbReference>
<gene>
    <name evidence="1" type="ORF">M9H77_21779</name>
</gene>
<evidence type="ECO:0000313" key="1">
    <source>
        <dbReference type="EMBL" id="KAI5662456.1"/>
    </source>
</evidence>
<evidence type="ECO:0000313" key="2">
    <source>
        <dbReference type="Proteomes" id="UP001060085"/>
    </source>
</evidence>
<accession>A0ACC0AP05</accession>
<protein>
    <submittedName>
        <fullName evidence="1">Uncharacterized protein</fullName>
    </submittedName>
</protein>
<reference evidence="2" key="1">
    <citation type="journal article" date="2023" name="Nat. Plants">
        <title>Single-cell RNA sequencing provides a high-resolution roadmap for understanding the multicellular compartmentation of specialized metabolism.</title>
        <authorList>
            <person name="Sun S."/>
            <person name="Shen X."/>
            <person name="Li Y."/>
            <person name="Li Y."/>
            <person name="Wang S."/>
            <person name="Li R."/>
            <person name="Zhang H."/>
            <person name="Shen G."/>
            <person name="Guo B."/>
            <person name="Wei J."/>
            <person name="Xu J."/>
            <person name="St-Pierre B."/>
            <person name="Chen S."/>
            <person name="Sun C."/>
        </authorList>
    </citation>
    <scope>NUCLEOTIDE SEQUENCE [LARGE SCALE GENOMIC DNA]</scope>
</reference>
<organism evidence="1 2">
    <name type="scientific">Catharanthus roseus</name>
    <name type="common">Madagascar periwinkle</name>
    <name type="synonym">Vinca rosea</name>
    <dbReference type="NCBI Taxonomy" id="4058"/>
    <lineage>
        <taxon>Eukaryota</taxon>
        <taxon>Viridiplantae</taxon>
        <taxon>Streptophyta</taxon>
        <taxon>Embryophyta</taxon>
        <taxon>Tracheophyta</taxon>
        <taxon>Spermatophyta</taxon>
        <taxon>Magnoliopsida</taxon>
        <taxon>eudicotyledons</taxon>
        <taxon>Gunneridae</taxon>
        <taxon>Pentapetalae</taxon>
        <taxon>asterids</taxon>
        <taxon>lamiids</taxon>
        <taxon>Gentianales</taxon>
        <taxon>Apocynaceae</taxon>
        <taxon>Rauvolfioideae</taxon>
        <taxon>Vinceae</taxon>
        <taxon>Catharanthinae</taxon>
        <taxon>Catharanthus</taxon>
    </lineage>
</organism>
<dbReference type="Proteomes" id="UP001060085">
    <property type="component" value="Linkage Group LG05"/>
</dbReference>
<comment type="caution">
    <text evidence="1">The sequence shown here is derived from an EMBL/GenBank/DDBJ whole genome shotgun (WGS) entry which is preliminary data.</text>
</comment>
<keyword evidence="2" id="KW-1185">Reference proteome</keyword>
<proteinExistence type="predicted"/>